<dbReference type="InterPro" id="IPR043150">
    <property type="entry name" value="Phytochrome_PHY_sf"/>
</dbReference>
<dbReference type="SMART" id="SM00387">
    <property type="entry name" value="HATPase_c"/>
    <property type="match status" value="1"/>
</dbReference>
<dbReference type="EMBL" id="JBHUHY010000015">
    <property type="protein sequence ID" value="MFD2188091.1"/>
    <property type="molecule type" value="Genomic_DNA"/>
</dbReference>
<evidence type="ECO:0000256" key="2">
    <source>
        <dbReference type="ARBA" id="ARBA00006402"/>
    </source>
</evidence>
<dbReference type="CDD" id="cd00082">
    <property type="entry name" value="HisKA"/>
    <property type="match status" value="1"/>
</dbReference>
<evidence type="ECO:0000256" key="3">
    <source>
        <dbReference type="ARBA" id="ARBA00012438"/>
    </source>
</evidence>
<dbReference type="GO" id="GO:0005524">
    <property type="term" value="F:ATP binding"/>
    <property type="evidence" value="ECO:0007669"/>
    <property type="project" value="UniProtKB-KW"/>
</dbReference>
<dbReference type="SUPFAM" id="SSF55785">
    <property type="entry name" value="PYP-like sensor domain (PAS domain)"/>
    <property type="match status" value="1"/>
</dbReference>
<protein>
    <recommendedName>
        <fullName evidence="3">histidine kinase</fullName>
        <ecNumber evidence="3">2.7.13.3</ecNumber>
    </recommendedName>
</protein>
<proteinExistence type="inferred from homology"/>
<dbReference type="InterPro" id="IPR029016">
    <property type="entry name" value="GAF-like_dom_sf"/>
</dbReference>
<dbReference type="InterPro" id="IPR016132">
    <property type="entry name" value="Phyto_chromo_attachment"/>
</dbReference>
<feature type="domain" description="Histidine kinase" evidence="11">
    <location>
        <begin position="522"/>
        <end position="731"/>
    </location>
</feature>
<dbReference type="SUPFAM" id="SSF55874">
    <property type="entry name" value="ATPase domain of HSP90 chaperone/DNA topoisomerase II/histidine kinase"/>
    <property type="match status" value="1"/>
</dbReference>
<dbReference type="SMART" id="SM00065">
    <property type="entry name" value="GAF"/>
    <property type="match status" value="1"/>
</dbReference>
<dbReference type="PROSITE" id="PS50109">
    <property type="entry name" value="HIS_KIN"/>
    <property type="match status" value="1"/>
</dbReference>
<dbReference type="Pfam" id="PF00512">
    <property type="entry name" value="HisKA"/>
    <property type="match status" value="1"/>
</dbReference>
<keyword evidence="9" id="KW-0675">Receptor</keyword>
<dbReference type="InterPro" id="IPR001294">
    <property type="entry name" value="Phytochrome"/>
</dbReference>
<evidence type="ECO:0000313" key="12">
    <source>
        <dbReference type="EMBL" id="MFD2188091.1"/>
    </source>
</evidence>
<dbReference type="InterPro" id="IPR050351">
    <property type="entry name" value="BphY/WalK/GraS-like"/>
</dbReference>
<dbReference type="InterPro" id="IPR013654">
    <property type="entry name" value="PAS_2"/>
</dbReference>
<evidence type="ECO:0000256" key="7">
    <source>
        <dbReference type="ARBA" id="ARBA00022777"/>
    </source>
</evidence>
<dbReference type="SUPFAM" id="SSF47384">
    <property type="entry name" value="Homodimeric domain of signal transducing histidine kinase"/>
    <property type="match status" value="1"/>
</dbReference>
<sequence length="732" mass="82963">MESPSTLYPKKVDLTNCDKEPIHIIDKIQNHGFLFAFHPKSKTVAYYSENCLDLFDTDYSKLLSVTLNDLLRDDVVDQILSNLEKEKTIALDVSIKNKSFTLMSHNNGEYIIVELEPTGQGIDSVVYQEQLSRTISELNLASDELTMCDTAAKLIKDFFGYDRVMIYQFDANWNGKVVSEVREPELESWLGLHYPASDIPQQARKLFLKQGVRIIADINSVPKHILKDASNNNALDLSQSELRAVSPIHIEYLSNMNVGATLTAAIVFQNQLWGLVACHHYSPKFINYHRRVSCKFITQVFSTQLGLRSANLLLQKTNQSNKIRSRLIEKMSQNWDIDTIVSEGENSILDVTEATGAALCIDQQIKTAGITPTVKEIEKLIDWTRKKSESDIFTTNYLSEKYDDGKEIVKIASGLLAIFINKSKRDAILWFKPEIIQTVNWGGNPHKAVTLENEKLTPRKSFAKWSEEHTGHSDPWLDYEIAAAKALKEHIAEIIIQKYEEITALNEKLKNAYNELESFSYSVSHDLRAPLRGIDGFAQIIKEDYYDSLDDFGKQAIGTIISSIDKMNLLIDDILAFSSLGKTSLKKEEISIQKIVQEVLEFLQVDIIYQNVQIHIQDLPENYGDRGMIFQLLNNLIGNALKYSSKIEQPEVIIGFENGAYFVRDNGIGFNAKHTDKIFGVFNRLVNDDYDGSGIGLAIAKRVIEKHNGDIWAKSKLNKGATFYFTLNEKSK</sequence>
<dbReference type="InterPro" id="IPR013515">
    <property type="entry name" value="Phytochrome_cen-reg"/>
</dbReference>
<dbReference type="Pfam" id="PF01590">
    <property type="entry name" value="GAF"/>
    <property type="match status" value="1"/>
</dbReference>
<dbReference type="InterPro" id="IPR003018">
    <property type="entry name" value="GAF"/>
</dbReference>
<dbReference type="Proteomes" id="UP001597344">
    <property type="component" value="Unassembled WGS sequence"/>
</dbReference>
<evidence type="ECO:0000256" key="9">
    <source>
        <dbReference type="ARBA" id="ARBA00023170"/>
    </source>
</evidence>
<evidence type="ECO:0000259" key="10">
    <source>
        <dbReference type="PROSITE" id="PS50046"/>
    </source>
</evidence>
<keyword evidence="12" id="KW-0067">ATP-binding</keyword>
<dbReference type="EC" id="2.7.13.3" evidence="3"/>
<dbReference type="Pfam" id="PF00360">
    <property type="entry name" value="PHY"/>
    <property type="match status" value="1"/>
</dbReference>
<dbReference type="SUPFAM" id="SSF55781">
    <property type="entry name" value="GAF domain-like"/>
    <property type="match status" value="2"/>
</dbReference>
<comment type="caution">
    <text evidence="12">The sequence shown here is derived from an EMBL/GenBank/DDBJ whole genome shotgun (WGS) entry which is preliminary data.</text>
</comment>
<dbReference type="Gene3D" id="3.30.565.10">
    <property type="entry name" value="Histidine kinase-like ATPase, C-terminal domain"/>
    <property type="match status" value="1"/>
</dbReference>
<keyword evidence="4" id="KW-0600">Photoreceptor protein</keyword>
<dbReference type="Gene3D" id="1.10.287.130">
    <property type="match status" value="1"/>
</dbReference>
<dbReference type="Pfam" id="PF08446">
    <property type="entry name" value="PAS_2"/>
    <property type="match status" value="1"/>
</dbReference>
<reference evidence="13" key="1">
    <citation type="journal article" date="2019" name="Int. J. Syst. Evol. Microbiol.">
        <title>The Global Catalogue of Microorganisms (GCM) 10K type strain sequencing project: providing services to taxonomists for standard genome sequencing and annotation.</title>
        <authorList>
            <consortium name="The Broad Institute Genomics Platform"/>
            <consortium name="The Broad Institute Genome Sequencing Center for Infectious Disease"/>
            <person name="Wu L."/>
            <person name="Ma J."/>
        </authorList>
    </citation>
    <scope>NUCLEOTIDE SEQUENCE [LARGE SCALE GENOMIC DNA]</scope>
    <source>
        <strain evidence="13">DT92</strain>
    </source>
</reference>
<dbReference type="PROSITE" id="PS50046">
    <property type="entry name" value="PHYTOCHROME_2"/>
    <property type="match status" value="1"/>
</dbReference>
<dbReference type="Gene3D" id="3.30.450.270">
    <property type="match status" value="1"/>
</dbReference>
<gene>
    <name evidence="12" type="ORF">ACFSJT_14910</name>
</gene>
<evidence type="ECO:0000256" key="4">
    <source>
        <dbReference type="ARBA" id="ARBA00022543"/>
    </source>
</evidence>
<organism evidence="12 13">
    <name type="scientific">Aquimarina celericrescens</name>
    <dbReference type="NCBI Taxonomy" id="1964542"/>
    <lineage>
        <taxon>Bacteria</taxon>
        <taxon>Pseudomonadati</taxon>
        <taxon>Bacteroidota</taxon>
        <taxon>Flavobacteriia</taxon>
        <taxon>Flavobacteriales</taxon>
        <taxon>Flavobacteriaceae</taxon>
        <taxon>Aquimarina</taxon>
    </lineage>
</organism>
<dbReference type="InterPro" id="IPR003594">
    <property type="entry name" value="HATPase_dom"/>
</dbReference>
<dbReference type="InterPro" id="IPR036890">
    <property type="entry name" value="HATPase_C_sf"/>
</dbReference>
<dbReference type="InterPro" id="IPR003661">
    <property type="entry name" value="HisK_dim/P_dom"/>
</dbReference>
<dbReference type="Gene3D" id="3.30.450.20">
    <property type="entry name" value="PAS domain"/>
    <property type="match status" value="1"/>
</dbReference>
<keyword evidence="7" id="KW-0418">Kinase</keyword>
<dbReference type="PANTHER" id="PTHR42878">
    <property type="entry name" value="TWO-COMPONENT HISTIDINE KINASE"/>
    <property type="match status" value="1"/>
</dbReference>
<feature type="domain" description="Phytochrome chromophore attachment site" evidence="10">
    <location>
        <begin position="143"/>
        <end position="299"/>
    </location>
</feature>
<keyword evidence="5" id="KW-0716">Sensory transduction</keyword>
<dbReference type="PANTHER" id="PTHR42878:SF15">
    <property type="entry name" value="BACTERIOPHYTOCHROME"/>
    <property type="match status" value="1"/>
</dbReference>
<dbReference type="InterPro" id="IPR005467">
    <property type="entry name" value="His_kinase_dom"/>
</dbReference>
<dbReference type="Pfam" id="PF02518">
    <property type="entry name" value="HATPase_c"/>
    <property type="match status" value="1"/>
</dbReference>
<comment type="catalytic activity">
    <reaction evidence="1">
        <text>ATP + protein L-histidine = ADP + protein N-phospho-L-histidine.</text>
        <dbReference type="EC" id="2.7.13.3"/>
    </reaction>
</comment>
<keyword evidence="6" id="KW-0808">Transferase</keyword>
<evidence type="ECO:0000256" key="1">
    <source>
        <dbReference type="ARBA" id="ARBA00000085"/>
    </source>
</evidence>
<evidence type="ECO:0000256" key="6">
    <source>
        <dbReference type="ARBA" id="ARBA00022679"/>
    </source>
</evidence>
<accession>A0ABW5B1W0</accession>
<evidence type="ECO:0000313" key="13">
    <source>
        <dbReference type="Proteomes" id="UP001597344"/>
    </source>
</evidence>
<dbReference type="PRINTS" id="PR01033">
    <property type="entry name" value="PHYTOCHROME"/>
</dbReference>
<evidence type="ECO:0000256" key="8">
    <source>
        <dbReference type="ARBA" id="ARBA00022991"/>
    </source>
</evidence>
<dbReference type="Gene3D" id="3.30.450.40">
    <property type="match status" value="1"/>
</dbReference>
<dbReference type="RefSeq" id="WP_378321101.1">
    <property type="nucleotide sequence ID" value="NZ_JBHUHY010000015.1"/>
</dbReference>
<keyword evidence="12" id="KW-0547">Nucleotide-binding</keyword>
<evidence type="ECO:0000259" key="11">
    <source>
        <dbReference type="PROSITE" id="PS50109"/>
    </source>
</evidence>
<name>A0ABW5B1W0_9FLAO</name>
<dbReference type="InterPro" id="IPR036097">
    <property type="entry name" value="HisK_dim/P_sf"/>
</dbReference>
<keyword evidence="8" id="KW-0157">Chromophore</keyword>
<evidence type="ECO:0000256" key="5">
    <source>
        <dbReference type="ARBA" id="ARBA00022606"/>
    </source>
</evidence>
<comment type="similarity">
    <text evidence="2">In the N-terminal section; belongs to the phytochrome family.</text>
</comment>
<dbReference type="SMART" id="SM00388">
    <property type="entry name" value="HisKA"/>
    <property type="match status" value="1"/>
</dbReference>
<dbReference type="InterPro" id="IPR035965">
    <property type="entry name" value="PAS-like_dom_sf"/>
</dbReference>
<keyword evidence="13" id="KW-1185">Reference proteome</keyword>